<comment type="similarity">
    <text evidence="9">Belongs to the QueG family.</text>
</comment>
<evidence type="ECO:0000259" key="11">
    <source>
        <dbReference type="PROSITE" id="PS51379"/>
    </source>
</evidence>
<feature type="binding site" evidence="9">
    <location>
        <position position="226"/>
    </location>
    <ligand>
        <name>[4Fe-4S] cluster</name>
        <dbReference type="ChEBI" id="CHEBI:49883"/>
        <label>1</label>
    </ligand>
</feature>
<feature type="binding site" evidence="9">
    <location>
        <position position="220"/>
    </location>
    <ligand>
        <name>[4Fe-4S] cluster</name>
        <dbReference type="ChEBI" id="CHEBI:49883"/>
        <label>1</label>
    </ligand>
</feature>
<dbReference type="InterPro" id="IPR013542">
    <property type="entry name" value="QueG_DUF1730"/>
</dbReference>
<dbReference type="GO" id="GO:0051539">
    <property type="term" value="F:4 iron, 4 sulfur cluster binding"/>
    <property type="evidence" value="ECO:0007669"/>
    <property type="project" value="UniProtKB-KW"/>
</dbReference>
<dbReference type="EMBL" id="JADKGY010000032">
    <property type="protein sequence ID" value="MBK9984979.1"/>
    <property type="molecule type" value="Genomic_DNA"/>
</dbReference>
<organism evidence="12 13">
    <name type="scientific">Candidatus Opimibacter skivensis</name>
    <dbReference type="NCBI Taxonomy" id="2982028"/>
    <lineage>
        <taxon>Bacteria</taxon>
        <taxon>Pseudomonadati</taxon>
        <taxon>Bacteroidota</taxon>
        <taxon>Saprospiria</taxon>
        <taxon>Saprospirales</taxon>
        <taxon>Saprospiraceae</taxon>
        <taxon>Candidatus Opimibacter</taxon>
    </lineage>
</organism>
<keyword evidence="8 9" id="KW-0411">Iron-sulfur</keyword>
<dbReference type="InterPro" id="IPR017896">
    <property type="entry name" value="4Fe4S_Fe-S-bd"/>
</dbReference>
<dbReference type="AlphaFoldDB" id="A0A9D7T269"/>
<feature type="binding site" evidence="9">
    <location>
        <position position="223"/>
    </location>
    <ligand>
        <name>[4Fe-4S] cluster</name>
        <dbReference type="ChEBI" id="CHEBI:49883"/>
        <label>1</label>
    </ligand>
</feature>
<dbReference type="Pfam" id="PF08331">
    <property type="entry name" value="QueG_DUF1730"/>
    <property type="match status" value="1"/>
</dbReference>
<dbReference type="GO" id="GO:0008616">
    <property type="term" value="P:tRNA queuosine(34) biosynthetic process"/>
    <property type="evidence" value="ECO:0007669"/>
    <property type="project" value="UniProtKB-UniRule"/>
</dbReference>
<comment type="subcellular location">
    <subcellularLocation>
        <location evidence="9">Cytoplasm</location>
    </subcellularLocation>
</comment>
<evidence type="ECO:0000313" key="13">
    <source>
        <dbReference type="Proteomes" id="UP000808337"/>
    </source>
</evidence>
<comment type="cofactor">
    <cofactor evidence="9">
        <name>[4Fe-4S] cluster</name>
        <dbReference type="ChEBI" id="CHEBI:49883"/>
    </cofactor>
    <text evidence="9">Binds 2 [4Fe-4S] clusters per monomer.</text>
</comment>
<gene>
    <name evidence="9 12" type="primary">queG</name>
    <name evidence="12" type="ORF">IPP15_21885</name>
</gene>
<feature type="compositionally biased region" description="Polar residues" evidence="10">
    <location>
        <begin position="109"/>
        <end position="122"/>
    </location>
</feature>
<evidence type="ECO:0000256" key="3">
    <source>
        <dbReference type="ARBA" id="ARBA00022694"/>
    </source>
</evidence>
<dbReference type="NCBIfam" id="TIGR00276">
    <property type="entry name" value="tRNA epoxyqueuosine(34) reductase QueG"/>
    <property type="match status" value="1"/>
</dbReference>
<keyword evidence="7 9" id="KW-0408">Iron</keyword>
<evidence type="ECO:0000256" key="7">
    <source>
        <dbReference type="ARBA" id="ARBA00023004"/>
    </source>
</evidence>
<dbReference type="PANTHER" id="PTHR30002">
    <property type="entry name" value="EPOXYQUEUOSINE REDUCTASE"/>
    <property type="match status" value="1"/>
</dbReference>
<feature type="binding site" evidence="9">
    <location>
        <begin position="274"/>
        <end position="275"/>
    </location>
    <ligand>
        <name>cob(II)alamin</name>
        <dbReference type="ChEBI" id="CHEBI:16304"/>
    </ligand>
</feature>
<dbReference type="EC" id="1.17.99.6" evidence="9"/>
<feature type="binding site" evidence="9">
    <location>
        <position position="249"/>
    </location>
    <ligand>
        <name>cob(II)alamin</name>
        <dbReference type="ChEBI" id="CHEBI:16304"/>
    </ligand>
</feature>
<dbReference type="PROSITE" id="PS00198">
    <property type="entry name" value="4FE4S_FER_1"/>
    <property type="match status" value="1"/>
</dbReference>
<evidence type="ECO:0000256" key="4">
    <source>
        <dbReference type="ARBA" id="ARBA00022723"/>
    </source>
</evidence>
<comment type="caution">
    <text evidence="12">The sequence shown here is derived from an EMBL/GenBank/DDBJ whole genome shotgun (WGS) entry which is preliminary data.</text>
</comment>
<dbReference type="SUPFAM" id="SSF46548">
    <property type="entry name" value="alpha-helical ferredoxin"/>
    <property type="match status" value="1"/>
</dbReference>
<sequence>MTSLTTRWTEKLKELALYHGFMGVGIAKAERMDEEAKHLEEWLAKGYQGEMSYMANHFDMRVDPRKLVPGAKSVVSLLYNYFPKSDPLPLNPDASTTHTQPHATAQQPGTLKQSSNSQLTNDDSSFKISRYAYGEDYHKVVRRKLKELVAELKSEVGDFHGRVFVDSAPVMERDWAKRSGQGWIGKNTLLIHPKKGSYFFLAEIILDIELEYDHPIRDHCGTCTKCIDACPTEAISPEGYLLDGSKCISYLTIELKSKIPDEFKGKMEDWIFGCDICQEVCPWNRFSKPHEVKAFVMSHKLSDLKDSGFREITAEIFDIVFEKSAVKRTGYERLRRNIKFVSKGN</sequence>
<evidence type="ECO:0000256" key="10">
    <source>
        <dbReference type="SAM" id="MobiDB-lite"/>
    </source>
</evidence>
<keyword evidence="2 9" id="KW-0963">Cytoplasm</keyword>
<feature type="binding site" evidence="9">
    <location>
        <position position="230"/>
    </location>
    <ligand>
        <name>[4Fe-4S] cluster</name>
        <dbReference type="ChEBI" id="CHEBI:49883"/>
        <label>2</label>
    </ligand>
</feature>
<dbReference type="PANTHER" id="PTHR30002:SF4">
    <property type="entry name" value="EPOXYQUEUOSINE REDUCTASE"/>
    <property type="match status" value="1"/>
</dbReference>
<dbReference type="GO" id="GO:0031419">
    <property type="term" value="F:cobalamin binding"/>
    <property type="evidence" value="ECO:0007669"/>
    <property type="project" value="UniProtKB-KW"/>
</dbReference>
<reference evidence="12 13" key="1">
    <citation type="submission" date="2020-10" db="EMBL/GenBank/DDBJ databases">
        <title>Connecting structure to function with the recovery of over 1000 high-quality activated sludge metagenome-assembled genomes encoding full-length rRNA genes using long-read sequencing.</title>
        <authorList>
            <person name="Singleton C.M."/>
            <person name="Petriglieri F."/>
            <person name="Kristensen J.M."/>
            <person name="Kirkegaard R.H."/>
            <person name="Michaelsen T.Y."/>
            <person name="Andersen M.H."/>
            <person name="Karst S.M."/>
            <person name="Dueholm M.S."/>
            <person name="Nielsen P.H."/>
            <person name="Albertsen M."/>
        </authorList>
    </citation>
    <scope>NUCLEOTIDE SEQUENCE [LARGE SCALE GENOMIC DNA]</scope>
    <source>
        <strain evidence="12">Ribe_18-Q3-R11-54_MAXAC.273</strain>
    </source>
</reference>
<feature type="binding site" evidence="9">
    <location>
        <position position="201"/>
    </location>
    <ligand>
        <name>cob(II)alamin</name>
        <dbReference type="ChEBI" id="CHEBI:16304"/>
    </ligand>
</feature>
<evidence type="ECO:0000256" key="2">
    <source>
        <dbReference type="ARBA" id="ARBA00022490"/>
    </source>
</evidence>
<keyword evidence="4 9" id="KW-0479">Metal-binding</keyword>
<dbReference type="InterPro" id="IPR017900">
    <property type="entry name" value="4Fe4S_Fe_S_CS"/>
</dbReference>
<dbReference type="Pfam" id="PF13484">
    <property type="entry name" value="Fer4_16"/>
    <property type="match status" value="1"/>
</dbReference>
<accession>A0A9D7T269</accession>
<dbReference type="InterPro" id="IPR004453">
    <property type="entry name" value="QueG"/>
</dbReference>
<proteinExistence type="inferred from homology"/>
<comment type="cofactor">
    <cofactor evidence="9">
        <name>cob(II)alamin</name>
        <dbReference type="ChEBI" id="CHEBI:16304"/>
    </cofactor>
</comment>
<dbReference type="Gene3D" id="3.30.70.20">
    <property type="match status" value="1"/>
</dbReference>
<comment type="subunit">
    <text evidence="9">Monomer.</text>
</comment>
<dbReference type="GO" id="GO:0046872">
    <property type="term" value="F:metal ion binding"/>
    <property type="evidence" value="ECO:0007669"/>
    <property type="project" value="UniProtKB-KW"/>
</dbReference>
<feature type="binding site" evidence="9">
    <location>
        <position position="187"/>
    </location>
    <ligand>
        <name>cob(II)alamin</name>
        <dbReference type="ChEBI" id="CHEBI:16304"/>
    </ligand>
</feature>
<feature type="binding site" evidence="9">
    <location>
        <position position="277"/>
    </location>
    <ligand>
        <name>[4Fe-4S] cluster</name>
        <dbReference type="ChEBI" id="CHEBI:49883"/>
        <label>2</label>
    </ligand>
</feature>
<evidence type="ECO:0000256" key="8">
    <source>
        <dbReference type="ARBA" id="ARBA00023014"/>
    </source>
</evidence>
<name>A0A9D7T269_9BACT</name>
<feature type="binding site" evidence="9">
    <location>
        <position position="247"/>
    </location>
    <ligand>
        <name>[4Fe-4S] cluster</name>
        <dbReference type="ChEBI" id="CHEBI:49883"/>
        <label>2</label>
    </ligand>
</feature>
<dbReference type="GO" id="GO:0052693">
    <property type="term" value="F:epoxyqueuosine reductase activity"/>
    <property type="evidence" value="ECO:0007669"/>
    <property type="project" value="UniProtKB-UniRule"/>
</dbReference>
<dbReference type="GO" id="GO:0005737">
    <property type="term" value="C:cytoplasm"/>
    <property type="evidence" value="ECO:0007669"/>
    <property type="project" value="UniProtKB-SubCell"/>
</dbReference>
<dbReference type="PROSITE" id="PS51379">
    <property type="entry name" value="4FE4S_FER_2"/>
    <property type="match status" value="1"/>
</dbReference>
<comment type="caution">
    <text evidence="9">Lacks conserved residue(s) required for the propagation of feature annotation.</text>
</comment>
<feature type="binding site" evidence="9">
    <location>
        <position position="61"/>
    </location>
    <ligand>
        <name>cob(II)alamin</name>
        <dbReference type="ChEBI" id="CHEBI:16304"/>
    </ligand>
</feature>
<feature type="binding site" evidence="9">
    <location>
        <position position="256"/>
    </location>
    <ligand>
        <name>tRNA</name>
        <dbReference type="ChEBI" id="CHEBI:17843"/>
    </ligand>
</feature>
<keyword evidence="6 9" id="KW-0560">Oxidoreductase</keyword>
<keyword evidence="9" id="KW-0846">Cobalamin</keyword>
<evidence type="ECO:0000256" key="6">
    <source>
        <dbReference type="ARBA" id="ARBA00023002"/>
    </source>
</evidence>
<evidence type="ECO:0000256" key="9">
    <source>
        <dbReference type="HAMAP-Rule" id="MF_00916"/>
    </source>
</evidence>
<comment type="pathway">
    <text evidence="9">tRNA modification; tRNA-queuosine biosynthesis.</text>
</comment>
<keyword evidence="3 9" id="KW-0819">tRNA processing</keyword>
<comment type="function">
    <text evidence="9">Catalyzes the conversion of epoxyqueuosine (oQ) to queuosine (Q), which is a hypermodified base found in the wobble positions of tRNA(Asp), tRNA(Asn), tRNA(His) and tRNA(Tyr).</text>
</comment>
<protein>
    <recommendedName>
        <fullName evidence="9">Epoxyqueuosine reductase</fullName>
        <ecNumber evidence="9">1.17.99.6</ecNumber>
    </recommendedName>
    <alternativeName>
        <fullName evidence="9">Queuosine biosynthesis protein QueG</fullName>
    </alternativeName>
</protein>
<evidence type="ECO:0000256" key="1">
    <source>
        <dbReference type="ARBA" id="ARBA00022485"/>
    </source>
</evidence>
<keyword evidence="5 9" id="KW-0671">Queuosine biosynthesis</keyword>
<feature type="binding site" evidence="9">
    <location>
        <position position="166"/>
    </location>
    <ligand>
        <name>cob(II)alamin</name>
        <dbReference type="ChEBI" id="CHEBI:16304"/>
    </ligand>
</feature>
<dbReference type="HAMAP" id="MF_00916">
    <property type="entry name" value="QueG"/>
    <property type="match status" value="1"/>
</dbReference>
<evidence type="ECO:0000256" key="5">
    <source>
        <dbReference type="ARBA" id="ARBA00022785"/>
    </source>
</evidence>
<keyword evidence="9" id="KW-0170">Cobalt</keyword>
<feature type="binding site" evidence="9">
    <location>
        <position position="281"/>
    </location>
    <ligand>
        <name>[4Fe-4S] cluster</name>
        <dbReference type="ChEBI" id="CHEBI:49883"/>
        <label>1</label>
    </ligand>
</feature>
<feature type="binding site" evidence="9">
    <location>
        <position position="274"/>
    </location>
    <ligand>
        <name>[4Fe-4S] cluster</name>
        <dbReference type="ChEBI" id="CHEBI:49883"/>
        <label>2</label>
    </ligand>
</feature>
<feature type="active site" description="Proton donor" evidence="9">
    <location>
        <position position="166"/>
    </location>
</feature>
<dbReference type="Proteomes" id="UP000808337">
    <property type="component" value="Unassembled WGS sequence"/>
</dbReference>
<comment type="catalytic activity">
    <reaction evidence="9">
        <text>epoxyqueuosine(34) in tRNA + AH2 = queuosine(34) in tRNA + A + H2O</text>
        <dbReference type="Rhea" id="RHEA:32159"/>
        <dbReference type="Rhea" id="RHEA-COMP:18571"/>
        <dbReference type="Rhea" id="RHEA-COMP:18582"/>
        <dbReference type="ChEBI" id="CHEBI:13193"/>
        <dbReference type="ChEBI" id="CHEBI:15377"/>
        <dbReference type="ChEBI" id="CHEBI:17499"/>
        <dbReference type="ChEBI" id="CHEBI:194431"/>
        <dbReference type="ChEBI" id="CHEBI:194443"/>
        <dbReference type="EC" id="1.17.99.6"/>
    </reaction>
</comment>
<feature type="compositionally biased region" description="Low complexity" evidence="10">
    <location>
        <begin position="96"/>
        <end position="108"/>
    </location>
</feature>
<feature type="binding site" evidence="9">
    <location>
        <position position="190"/>
    </location>
    <ligand>
        <name>cob(II)alamin</name>
        <dbReference type="ChEBI" id="CHEBI:16304"/>
    </ligand>
</feature>
<feature type="region of interest" description="Disordered" evidence="10">
    <location>
        <begin position="89"/>
        <end position="122"/>
    </location>
</feature>
<keyword evidence="1 9" id="KW-0004">4Fe-4S</keyword>
<evidence type="ECO:0000313" key="12">
    <source>
        <dbReference type="EMBL" id="MBK9984979.1"/>
    </source>
</evidence>
<feature type="domain" description="4Fe-4S ferredoxin-type" evidence="11">
    <location>
        <begin position="208"/>
        <end position="240"/>
    </location>
</feature>